<organism evidence="1 2">
    <name type="scientific">Cinara cedri</name>
    <dbReference type="NCBI Taxonomy" id="506608"/>
    <lineage>
        <taxon>Eukaryota</taxon>
        <taxon>Metazoa</taxon>
        <taxon>Ecdysozoa</taxon>
        <taxon>Arthropoda</taxon>
        <taxon>Hexapoda</taxon>
        <taxon>Insecta</taxon>
        <taxon>Pterygota</taxon>
        <taxon>Neoptera</taxon>
        <taxon>Paraneoptera</taxon>
        <taxon>Hemiptera</taxon>
        <taxon>Sternorrhyncha</taxon>
        <taxon>Aphidomorpha</taxon>
        <taxon>Aphidoidea</taxon>
        <taxon>Aphididae</taxon>
        <taxon>Lachninae</taxon>
        <taxon>Cinara</taxon>
    </lineage>
</organism>
<dbReference type="EMBL" id="CABPRJ010000986">
    <property type="protein sequence ID" value="VVC34214.1"/>
    <property type="molecule type" value="Genomic_DNA"/>
</dbReference>
<sequence>MLWVSASQHFSIRGFLFELRFSPGALAVYRNQKAILSNVCPAVQPIRQVNIQNGDAAPLCRHRDTPVRRGAHFANRCHRNYFPKIEEEFQWIGNPFEEDYLKKLKISASEEDSLIEMSRDQTLKSYFKSTQLVPFWLNVRQDYPAIAKIALRNLMGFSTTYLCERAFSTLIYLKNKYRNKPNVESDLRLKLTSFNPDIDFLVKNKQCQRSH</sequence>
<dbReference type="PANTHER" id="PTHR45913">
    <property type="entry name" value="EPM2A-INTERACTING PROTEIN 1"/>
    <property type="match status" value="1"/>
</dbReference>
<dbReference type="OrthoDB" id="10062525at2759"/>
<gene>
    <name evidence="1" type="ORF">CINCED_3A020421</name>
</gene>
<proteinExistence type="predicted"/>
<accession>A0A5E4MUX1</accession>
<evidence type="ECO:0000313" key="1">
    <source>
        <dbReference type="EMBL" id="VVC34214.1"/>
    </source>
</evidence>
<dbReference type="PANTHER" id="PTHR45913:SF19">
    <property type="entry name" value="LOW QUALITY PROTEIN: ZINC FINGER BED DOMAIN-CONTAINING PROTEIN 5-LIKE"/>
    <property type="match status" value="1"/>
</dbReference>
<protein>
    <submittedName>
        <fullName evidence="1">HAT, C-terminal dimerisation domain</fullName>
    </submittedName>
</protein>
<reference evidence="1 2" key="1">
    <citation type="submission" date="2019-08" db="EMBL/GenBank/DDBJ databases">
        <authorList>
            <person name="Alioto T."/>
            <person name="Alioto T."/>
            <person name="Gomez Garrido J."/>
        </authorList>
    </citation>
    <scope>NUCLEOTIDE SEQUENCE [LARGE SCALE GENOMIC DNA]</scope>
</reference>
<name>A0A5E4MUX1_9HEMI</name>
<evidence type="ECO:0000313" key="2">
    <source>
        <dbReference type="Proteomes" id="UP000325440"/>
    </source>
</evidence>
<keyword evidence="2" id="KW-1185">Reference proteome</keyword>
<dbReference type="AlphaFoldDB" id="A0A5E4MUX1"/>
<dbReference type="Proteomes" id="UP000325440">
    <property type="component" value="Unassembled WGS sequence"/>
</dbReference>